<dbReference type="Pfam" id="PF13445">
    <property type="entry name" value="zf-RING_UBOX"/>
    <property type="match status" value="1"/>
</dbReference>
<dbReference type="GO" id="GO:0008270">
    <property type="term" value="F:zinc ion binding"/>
    <property type="evidence" value="ECO:0007669"/>
    <property type="project" value="UniProtKB-KW"/>
</dbReference>
<protein>
    <submittedName>
        <fullName evidence="7">Uncharacterized protein</fullName>
    </submittedName>
</protein>
<dbReference type="SUPFAM" id="SSF57845">
    <property type="entry name" value="B-box zinc-binding domain"/>
    <property type="match status" value="1"/>
</dbReference>
<keyword evidence="1" id="KW-0479">Metal-binding</keyword>
<name>A0AAE0TGZ9_9BIVA</name>
<keyword evidence="3" id="KW-0862">Zinc</keyword>
<dbReference type="InterPro" id="IPR001841">
    <property type="entry name" value="Znf_RING"/>
</dbReference>
<reference evidence="7" key="2">
    <citation type="journal article" date="2021" name="Genome Biol. Evol.">
        <title>Developing a high-quality reference genome for a parasitic bivalve with doubly uniparental inheritance (Bivalvia: Unionida).</title>
        <authorList>
            <person name="Smith C.H."/>
        </authorList>
    </citation>
    <scope>NUCLEOTIDE SEQUENCE</scope>
    <source>
        <strain evidence="7">CHS0354</strain>
        <tissue evidence="7">Mantle</tissue>
    </source>
</reference>
<dbReference type="InterPro" id="IPR047153">
    <property type="entry name" value="TRIM45/56/19-like"/>
</dbReference>
<dbReference type="Pfam" id="PF00643">
    <property type="entry name" value="zf-B_box"/>
    <property type="match status" value="1"/>
</dbReference>
<reference evidence="7" key="3">
    <citation type="submission" date="2023-05" db="EMBL/GenBank/DDBJ databases">
        <authorList>
            <person name="Smith C.H."/>
        </authorList>
    </citation>
    <scope>NUCLEOTIDE SEQUENCE</scope>
    <source>
        <strain evidence="7">CHS0354</strain>
        <tissue evidence="7">Mantle</tissue>
    </source>
</reference>
<dbReference type="Proteomes" id="UP001195483">
    <property type="component" value="Unassembled WGS sequence"/>
</dbReference>
<evidence type="ECO:0000256" key="3">
    <source>
        <dbReference type="ARBA" id="ARBA00022833"/>
    </source>
</evidence>
<dbReference type="PROSITE" id="PS50119">
    <property type="entry name" value="ZF_BBOX"/>
    <property type="match status" value="2"/>
</dbReference>
<dbReference type="InterPro" id="IPR017907">
    <property type="entry name" value="Znf_RING_CS"/>
</dbReference>
<dbReference type="InterPro" id="IPR000315">
    <property type="entry name" value="Znf_B-box"/>
</dbReference>
<evidence type="ECO:0000256" key="1">
    <source>
        <dbReference type="ARBA" id="ARBA00022723"/>
    </source>
</evidence>
<comment type="caution">
    <text evidence="7">The sequence shown here is derived from an EMBL/GenBank/DDBJ whole genome shotgun (WGS) entry which is preliminary data.</text>
</comment>
<dbReference type="SUPFAM" id="SSF57850">
    <property type="entry name" value="RING/U-box"/>
    <property type="match status" value="1"/>
</dbReference>
<dbReference type="SMART" id="SM00184">
    <property type="entry name" value="RING"/>
    <property type="match status" value="2"/>
</dbReference>
<dbReference type="PROSITE" id="PS50089">
    <property type="entry name" value="ZF_RING_2"/>
    <property type="match status" value="1"/>
</dbReference>
<accession>A0AAE0TGZ9</accession>
<reference evidence="7" key="1">
    <citation type="journal article" date="2021" name="Genome Biol. Evol.">
        <title>A High-Quality Reference Genome for a Parasitic Bivalve with Doubly Uniparental Inheritance (Bivalvia: Unionida).</title>
        <authorList>
            <person name="Smith C.H."/>
        </authorList>
    </citation>
    <scope>NUCLEOTIDE SEQUENCE</scope>
    <source>
        <strain evidence="7">CHS0354</strain>
    </source>
</reference>
<dbReference type="EMBL" id="JAEAOA010001908">
    <property type="protein sequence ID" value="KAK3610061.1"/>
    <property type="molecule type" value="Genomic_DNA"/>
</dbReference>
<dbReference type="AlphaFoldDB" id="A0AAE0TGZ9"/>
<gene>
    <name evidence="7" type="ORF">CHS0354_032146</name>
</gene>
<dbReference type="CDD" id="cd19757">
    <property type="entry name" value="Bbox1"/>
    <property type="match status" value="1"/>
</dbReference>
<dbReference type="PANTHER" id="PTHR25462:SF296">
    <property type="entry name" value="MEIOTIC P26, ISOFORM F"/>
    <property type="match status" value="1"/>
</dbReference>
<evidence type="ECO:0000313" key="8">
    <source>
        <dbReference type="Proteomes" id="UP001195483"/>
    </source>
</evidence>
<feature type="domain" description="B box-type" evidence="6">
    <location>
        <begin position="98"/>
        <end position="147"/>
    </location>
</feature>
<dbReference type="PROSITE" id="PS00518">
    <property type="entry name" value="ZF_RING_1"/>
    <property type="match status" value="1"/>
</dbReference>
<keyword evidence="8" id="KW-1185">Reference proteome</keyword>
<evidence type="ECO:0000256" key="4">
    <source>
        <dbReference type="PROSITE-ProRule" id="PRU00024"/>
    </source>
</evidence>
<dbReference type="Gene3D" id="3.30.40.10">
    <property type="entry name" value="Zinc/RING finger domain, C3HC4 (zinc finger)"/>
    <property type="match status" value="1"/>
</dbReference>
<feature type="domain" description="B box-type" evidence="6">
    <location>
        <begin position="161"/>
        <end position="203"/>
    </location>
</feature>
<evidence type="ECO:0000256" key="2">
    <source>
        <dbReference type="ARBA" id="ARBA00022771"/>
    </source>
</evidence>
<evidence type="ECO:0000259" key="6">
    <source>
        <dbReference type="PROSITE" id="PS50119"/>
    </source>
</evidence>
<dbReference type="Gene3D" id="3.30.160.60">
    <property type="entry name" value="Classic Zinc Finger"/>
    <property type="match status" value="1"/>
</dbReference>
<dbReference type="SMART" id="SM00336">
    <property type="entry name" value="BBOX"/>
    <property type="match status" value="2"/>
</dbReference>
<evidence type="ECO:0000313" key="7">
    <source>
        <dbReference type="EMBL" id="KAK3610061.1"/>
    </source>
</evidence>
<feature type="domain" description="RING-type" evidence="5">
    <location>
        <begin position="16"/>
        <end position="64"/>
    </location>
</feature>
<dbReference type="InterPro" id="IPR013083">
    <property type="entry name" value="Znf_RING/FYVE/PHD"/>
</dbReference>
<dbReference type="InterPro" id="IPR027370">
    <property type="entry name" value="Znf-RING_euk"/>
</dbReference>
<sequence>MAKSIIDSSFKHEQRCPICLSEFTSPRQLPCLHSFCEHCLQDYITKMASRTDKAFVEFMCSVCRAVIKPANKEKPESEWASLFPNSPLPLVGKSKVERSCEICLNSSDRFINQAKKFCSVCEEFMCDNCAACHQNMRMTKSHEIIATEKFGNNPENSIKFREGFGCPEHDNEEIKFYCRSHETSCCGTCSFLHHKTCQNVLELKQSLPGLMKVMNPHKIIEQLRKLENHLKVVLDMNEENIGVLGSYVNSISTEIGQIRKKLNAILDNIEKTVTLEGNRIYKEWLIRKQKQNQQCQSLINAIRNSQALLETVDQYGSETKNF</sequence>
<organism evidence="7 8">
    <name type="scientific">Potamilus streckersoni</name>
    <dbReference type="NCBI Taxonomy" id="2493646"/>
    <lineage>
        <taxon>Eukaryota</taxon>
        <taxon>Metazoa</taxon>
        <taxon>Spiralia</taxon>
        <taxon>Lophotrochozoa</taxon>
        <taxon>Mollusca</taxon>
        <taxon>Bivalvia</taxon>
        <taxon>Autobranchia</taxon>
        <taxon>Heteroconchia</taxon>
        <taxon>Palaeoheterodonta</taxon>
        <taxon>Unionida</taxon>
        <taxon>Unionoidea</taxon>
        <taxon>Unionidae</taxon>
        <taxon>Ambleminae</taxon>
        <taxon>Lampsilini</taxon>
        <taxon>Potamilus</taxon>
    </lineage>
</organism>
<keyword evidence="2 4" id="KW-0863">Zinc-finger</keyword>
<dbReference type="PANTHER" id="PTHR25462">
    <property type="entry name" value="BONUS, ISOFORM C-RELATED"/>
    <property type="match status" value="1"/>
</dbReference>
<proteinExistence type="predicted"/>
<evidence type="ECO:0000259" key="5">
    <source>
        <dbReference type="PROSITE" id="PS50089"/>
    </source>
</evidence>